<evidence type="ECO:0000256" key="8">
    <source>
        <dbReference type="ARBA" id="ARBA00035363"/>
    </source>
</evidence>
<keyword evidence="6" id="KW-0687">Ribonucleoprotein</keyword>
<dbReference type="GO" id="GO:0003735">
    <property type="term" value="F:structural constituent of ribosome"/>
    <property type="evidence" value="ECO:0007669"/>
    <property type="project" value="InterPro"/>
</dbReference>
<dbReference type="EMBL" id="KL363206">
    <property type="protein sequence ID" value="KFD54570.1"/>
    <property type="molecule type" value="Genomic_DNA"/>
</dbReference>
<dbReference type="AlphaFoldDB" id="A0A085N609"/>
<keyword evidence="4" id="KW-0689">Ribosomal protein</keyword>
<evidence type="ECO:0000313" key="11">
    <source>
        <dbReference type="Proteomes" id="UP000030764"/>
    </source>
</evidence>
<evidence type="ECO:0000256" key="5">
    <source>
        <dbReference type="ARBA" id="ARBA00023128"/>
    </source>
</evidence>
<evidence type="ECO:0000256" key="3">
    <source>
        <dbReference type="ARBA" id="ARBA00022946"/>
    </source>
</evidence>
<dbReference type="Pfam" id="PF15433">
    <property type="entry name" value="MRP-S31"/>
    <property type="match status" value="1"/>
</dbReference>
<name>A0A085N609_9BILA</name>
<evidence type="ECO:0000256" key="1">
    <source>
        <dbReference type="ARBA" id="ARBA00004173"/>
    </source>
</evidence>
<evidence type="ECO:0000256" key="7">
    <source>
        <dbReference type="ARBA" id="ARBA00035133"/>
    </source>
</evidence>
<organism evidence="10">
    <name type="scientific">Trichuris suis</name>
    <name type="common">pig whipworm</name>
    <dbReference type="NCBI Taxonomy" id="68888"/>
    <lineage>
        <taxon>Eukaryota</taxon>
        <taxon>Metazoa</taxon>
        <taxon>Ecdysozoa</taxon>
        <taxon>Nematoda</taxon>
        <taxon>Enoplea</taxon>
        <taxon>Dorylaimia</taxon>
        <taxon>Trichinellida</taxon>
        <taxon>Trichuridae</taxon>
        <taxon>Trichuris</taxon>
    </lineage>
</organism>
<dbReference type="Proteomes" id="UP000030758">
    <property type="component" value="Unassembled WGS sequence"/>
</dbReference>
<dbReference type="PANTHER" id="PTHR13231">
    <property type="entry name" value="MITOCHONDRIAL RIBOSOMAL PROTEIN S31"/>
    <property type="match status" value="1"/>
</dbReference>
<dbReference type="PANTHER" id="PTHR13231:SF3">
    <property type="entry name" value="SMALL RIBOSOMAL SUBUNIT PROTEIN MS31"/>
    <property type="match status" value="1"/>
</dbReference>
<proteinExistence type="inferred from homology"/>
<protein>
    <recommendedName>
        <fullName evidence="7">Small ribosomal subunit protein mS31</fullName>
    </recommendedName>
    <alternativeName>
        <fullName evidence="8">28S ribosomal protein S31, mitochondrial</fullName>
    </alternativeName>
</protein>
<gene>
    <name evidence="9" type="ORF">M513_04515</name>
    <name evidence="10" type="ORF">M514_04515</name>
</gene>
<dbReference type="GO" id="GO:0005763">
    <property type="term" value="C:mitochondrial small ribosomal subunit"/>
    <property type="evidence" value="ECO:0007669"/>
    <property type="project" value="InterPro"/>
</dbReference>
<comment type="subcellular location">
    <subcellularLocation>
        <location evidence="1">Mitochondrion</location>
    </subcellularLocation>
</comment>
<dbReference type="InterPro" id="IPR026299">
    <property type="entry name" value="MRP-S31"/>
</dbReference>
<dbReference type="EMBL" id="KL367548">
    <property type="protein sequence ID" value="KFD64905.1"/>
    <property type="molecule type" value="Genomic_DNA"/>
</dbReference>
<keyword evidence="11" id="KW-1185">Reference proteome</keyword>
<sequence>MTRRNTFVNRDLSRCFVERSELLVVTGTMLLRSLPLNSLRLPLLRRASLGSCAKRSSESLRNSWKRCISDQRKDDDGKTTDETLQLLLKDMELSLQEPDPLNSKLKKEFRRKKVVSAKRRRLGKTQAASTLDEDQVKEAIDEVAENVGRDPLKVKSDLMDRLALTFEGTKIRSGETERLLSLLNNIEFETFAETETMGRSKARSHVLPQLPVLEVSLNAGGERLNIFNKNVAKEQQSSSELLIWQELEQLNLKRTKQLPPRSGFEEMIQWTREGKLYPYPIDNGYLWFENNHHFHEHVFLEPYVENRIPNEGPIRRFMDLVMHGLSTNPYMSVQKKREHLDWFVDYFQKKEADIERLHAKETGTSK</sequence>
<evidence type="ECO:0000313" key="10">
    <source>
        <dbReference type="EMBL" id="KFD64905.1"/>
    </source>
</evidence>
<keyword evidence="5" id="KW-0496">Mitochondrion</keyword>
<evidence type="ECO:0000256" key="2">
    <source>
        <dbReference type="ARBA" id="ARBA00011057"/>
    </source>
</evidence>
<evidence type="ECO:0000256" key="6">
    <source>
        <dbReference type="ARBA" id="ARBA00023274"/>
    </source>
</evidence>
<accession>A0A085N609</accession>
<dbReference type="Proteomes" id="UP000030764">
    <property type="component" value="Unassembled WGS sequence"/>
</dbReference>
<reference evidence="10 11" key="1">
    <citation type="journal article" date="2014" name="Nat. Genet.">
        <title>Genome and transcriptome of the porcine whipworm Trichuris suis.</title>
        <authorList>
            <person name="Jex A.R."/>
            <person name="Nejsum P."/>
            <person name="Schwarz E.M."/>
            <person name="Hu L."/>
            <person name="Young N.D."/>
            <person name="Hall R.S."/>
            <person name="Korhonen P.K."/>
            <person name="Liao S."/>
            <person name="Thamsborg S."/>
            <person name="Xia J."/>
            <person name="Xu P."/>
            <person name="Wang S."/>
            <person name="Scheerlinck J.P."/>
            <person name="Hofmann A."/>
            <person name="Sternberg P.W."/>
            <person name="Wang J."/>
            <person name="Gasser R.B."/>
        </authorList>
    </citation>
    <scope>NUCLEOTIDE SEQUENCE [LARGE SCALE GENOMIC DNA]</scope>
    <source>
        <strain evidence="10">DCEP-RM93F</strain>
        <strain evidence="9">DCEP-RM93M</strain>
    </source>
</reference>
<keyword evidence="3" id="KW-0809">Transit peptide</keyword>
<evidence type="ECO:0000313" key="9">
    <source>
        <dbReference type="EMBL" id="KFD54570.1"/>
    </source>
</evidence>
<evidence type="ECO:0000256" key="4">
    <source>
        <dbReference type="ARBA" id="ARBA00022980"/>
    </source>
</evidence>
<comment type="similarity">
    <text evidence="2">Belongs to the mitochondrion-specific ribosomal protein mS31 family.</text>
</comment>